<dbReference type="Proteomes" id="UP000006222">
    <property type="component" value="Unassembled WGS sequence"/>
</dbReference>
<dbReference type="EMBL" id="AFAR01000293">
    <property type="protein sequence ID" value="EGF24383.1"/>
    <property type="molecule type" value="Genomic_DNA"/>
</dbReference>
<accession>F2B131</accession>
<comment type="caution">
    <text evidence="1">The sequence shown here is derived from an EMBL/GenBank/DDBJ whole genome shotgun (WGS) entry which is preliminary data.</text>
</comment>
<protein>
    <submittedName>
        <fullName evidence="1">Uncharacterized protein</fullName>
    </submittedName>
</protein>
<organism evidence="1 2">
    <name type="scientific">Rhodopirellula baltica WH47</name>
    <dbReference type="NCBI Taxonomy" id="991778"/>
    <lineage>
        <taxon>Bacteria</taxon>
        <taxon>Pseudomonadati</taxon>
        <taxon>Planctomycetota</taxon>
        <taxon>Planctomycetia</taxon>
        <taxon>Pirellulales</taxon>
        <taxon>Pirellulaceae</taxon>
        <taxon>Rhodopirellula</taxon>
    </lineage>
</organism>
<name>F2B131_RHOBT</name>
<evidence type="ECO:0000313" key="2">
    <source>
        <dbReference type="Proteomes" id="UP000006222"/>
    </source>
</evidence>
<gene>
    <name evidence="1" type="ORF">RBWH47_02928</name>
</gene>
<proteinExistence type="predicted"/>
<dbReference type="AlphaFoldDB" id="F2B131"/>
<evidence type="ECO:0000313" key="1">
    <source>
        <dbReference type="EMBL" id="EGF24383.1"/>
    </source>
</evidence>
<dbReference type="PATRIC" id="fig|991778.3.peg.6032"/>
<sequence>MSLVALLDFTPDDVVCEFCSWAQPIPHVSMATQKDIEKARMLVFIFGFQTGGFYSDVVGRNADHEHRVKS</sequence>
<reference evidence="1 2" key="1">
    <citation type="journal article" date="2013" name="Mar. Genomics">
        <title>Expression of sulfatases in Rhodopirellula baltica and the diversity of sulfatases in the genus Rhodopirellula.</title>
        <authorList>
            <person name="Wegner C.E."/>
            <person name="Richter-Heitmann T."/>
            <person name="Klindworth A."/>
            <person name="Klockow C."/>
            <person name="Richter M."/>
            <person name="Achstetter T."/>
            <person name="Glockner F.O."/>
            <person name="Harder J."/>
        </authorList>
    </citation>
    <scope>NUCLEOTIDE SEQUENCE [LARGE SCALE GENOMIC DNA]</scope>
    <source>
        <strain evidence="1 2">WH47</strain>
    </source>
</reference>